<sequence>MKIKSDYVMREVAGTYVVVPTGKTSIDFSGMISLNGTGAFLWKQLAEDKSEQDLLSAMLEEYETEKATARADISEFLKKLKEADLLE</sequence>
<evidence type="ECO:0000256" key="1">
    <source>
        <dbReference type="SAM" id="Coils"/>
    </source>
</evidence>
<keyword evidence="1" id="KW-0175">Coiled coil</keyword>
<proteinExistence type="predicted"/>
<evidence type="ECO:0008006" key="4">
    <source>
        <dbReference type="Google" id="ProtNLM"/>
    </source>
</evidence>
<reference evidence="2 3" key="1">
    <citation type="journal article" date="2009" name="Stand. Genomic Sci.">
        <title>Complete genome sequence of Desulfotomaculum acetoxidans type strain (5575).</title>
        <authorList>
            <person name="Spring S."/>
            <person name="Lapidus A."/>
            <person name="Schroder M."/>
            <person name="Gleim D."/>
            <person name="Sims D."/>
            <person name="Meincke L."/>
            <person name="Glavina Del Rio T."/>
            <person name="Tice H."/>
            <person name="Copeland A."/>
            <person name="Cheng J.F."/>
            <person name="Lucas S."/>
            <person name="Chen F."/>
            <person name="Nolan M."/>
            <person name="Bruce D."/>
            <person name="Goodwin L."/>
            <person name="Pitluck S."/>
            <person name="Ivanova N."/>
            <person name="Mavromatis K."/>
            <person name="Mikhailova N."/>
            <person name="Pati A."/>
            <person name="Chen A."/>
            <person name="Palaniappan K."/>
            <person name="Land M."/>
            <person name="Hauser L."/>
            <person name="Chang Y.J."/>
            <person name="Jeffries C.D."/>
            <person name="Chain P."/>
            <person name="Saunders E."/>
            <person name="Brettin T."/>
            <person name="Detter J.C."/>
            <person name="Goker M."/>
            <person name="Bristow J."/>
            <person name="Eisen J.A."/>
            <person name="Markowitz V."/>
            <person name="Hugenholtz P."/>
            <person name="Kyrpides N.C."/>
            <person name="Klenk H.P."/>
            <person name="Han C."/>
        </authorList>
    </citation>
    <scope>NUCLEOTIDE SEQUENCE [LARGE SCALE GENOMIC DNA]</scope>
    <source>
        <strain evidence="3">ATCC 49208 / DSM 771 / VKM B-1644</strain>
    </source>
</reference>
<keyword evidence="3" id="KW-1185">Reference proteome</keyword>
<organism evidence="2 3">
    <name type="scientific">Desulfofarcimen acetoxidans (strain ATCC 49208 / DSM 771 / KCTC 5769 / VKM B-1644 / 5575)</name>
    <name type="common">Desulfotomaculum acetoxidans</name>
    <dbReference type="NCBI Taxonomy" id="485916"/>
    <lineage>
        <taxon>Bacteria</taxon>
        <taxon>Bacillati</taxon>
        <taxon>Bacillota</taxon>
        <taxon>Clostridia</taxon>
        <taxon>Eubacteriales</taxon>
        <taxon>Peptococcaceae</taxon>
        <taxon>Desulfofarcimen</taxon>
    </lineage>
</organism>
<gene>
    <name evidence="2" type="ordered locus">Dtox_2892</name>
</gene>
<evidence type="ECO:0000313" key="3">
    <source>
        <dbReference type="Proteomes" id="UP000002217"/>
    </source>
</evidence>
<dbReference type="OrthoDB" id="1752996at2"/>
<dbReference type="AlphaFoldDB" id="C8W2H1"/>
<dbReference type="InterPro" id="IPR041881">
    <property type="entry name" value="PqqD_sf"/>
</dbReference>
<dbReference type="STRING" id="485916.Dtox_2892"/>
<evidence type="ECO:0000313" key="2">
    <source>
        <dbReference type="EMBL" id="ACV63655.1"/>
    </source>
</evidence>
<dbReference type="eggNOG" id="ENOG50330JA">
    <property type="taxonomic scope" value="Bacteria"/>
</dbReference>
<protein>
    <recommendedName>
        <fullName evidence="4">PqqD family protein</fullName>
    </recommendedName>
</protein>
<dbReference type="HOGENOM" id="CLU_159325_0_1_9"/>
<dbReference type="Gene3D" id="1.10.10.1150">
    <property type="entry name" value="Coenzyme PQQ synthesis protein D (PqqD)"/>
    <property type="match status" value="1"/>
</dbReference>
<name>C8W2H1_DESAS</name>
<accession>C8W2H1</accession>
<dbReference type="KEGG" id="dae:Dtox_2892"/>
<dbReference type="InterPro" id="IPR008792">
    <property type="entry name" value="PQQD"/>
</dbReference>
<dbReference type="RefSeq" id="WP_015758348.1">
    <property type="nucleotide sequence ID" value="NC_013216.1"/>
</dbReference>
<dbReference type="Pfam" id="PF05402">
    <property type="entry name" value="PqqD"/>
    <property type="match status" value="1"/>
</dbReference>
<dbReference type="EMBL" id="CP001720">
    <property type="protein sequence ID" value="ACV63655.1"/>
    <property type="molecule type" value="Genomic_DNA"/>
</dbReference>
<feature type="coiled-coil region" evidence="1">
    <location>
        <begin position="45"/>
        <end position="79"/>
    </location>
</feature>
<dbReference type="Proteomes" id="UP000002217">
    <property type="component" value="Chromosome"/>
</dbReference>